<evidence type="ECO:0000256" key="1">
    <source>
        <dbReference type="ARBA" id="ARBA00023002"/>
    </source>
</evidence>
<dbReference type="InterPro" id="IPR016161">
    <property type="entry name" value="Ald_DH/histidinol_DH"/>
</dbReference>
<dbReference type="Proteomes" id="UP001150924">
    <property type="component" value="Unassembled WGS sequence"/>
</dbReference>
<keyword evidence="3" id="KW-1185">Reference proteome</keyword>
<dbReference type="SUPFAM" id="SSF53720">
    <property type="entry name" value="ALDH-like"/>
    <property type="match status" value="1"/>
</dbReference>
<gene>
    <name evidence="2" type="ORF">OV079_32625</name>
</gene>
<dbReference type="EMBL" id="JAPNKE010000002">
    <property type="protein sequence ID" value="MCY1010232.1"/>
    <property type="molecule type" value="Genomic_DNA"/>
</dbReference>
<protein>
    <recommendedName>
        <fullName evidence="4">Gamma-glutamyl phosphate reductase</fullName>
    </recommendedName>
</protein>
<dbReference type="AlphaFoldDB" id="A0A9X3ETZ1"/>
<reference evidence="2" key="1">
    <citation type="submission" date="2022-11" db="EMBL/GenBank/DDBJ databases">
        <title>Minimal conservation of predation-associated metabolite biosynthetic gene clusters underscores biosynthetic potential of Myxococcota including descriptions for ten novel species: Archangium lansinium sp. nov., Myxococcus landrumus sp. nov., Nannocystis bai.</title>
        <authorList>
            <person name="Ahearne A."/>
            <person name="Stevens C."/>
            <person name="Phillips K."/>
        </authorList>
    </citation>
    <scope>NUCLEOTIDE SEQUENCE</scope>
    <source>
        <strain evidence="2">Na p29</strain>
    </source>
</reference>
<evidence type="ECO:0000313" key="2">
    <source>
        <dbReference type="EMBL" id="MCY1010232.1"/>
    </source>
</evidence>
<proteinExistence type="predicted"/>
<keyword evidence="1" id="KW-0560">Oxidoreductase</keyword>
<comment type="caution">
    <text evidence="2">The sequence shown here is derived from an EMBL/GenBank/DDBJ whole genome shotgun (WGS) entry which is preliminary data.</text>
</comment>
<dbReference type="InterPro" id="IPR016162">
    <property type="entry name" value="Ald_DH_N"/>
</dbReference>
<organism evidence="2 3">
    <name type="scientific">Nannocystis pusilla</name>
    <dbReference type="NCBI Taxonomy" id="889268"/>
    <lineage>
        <taxon>Bacteria</taxon>
        <taxon>Pseudomonadati</taxon>
        <taxon>Myxococcota</taxon>
        <taxon>Polyangia</taxon>
        <taxon>Nannocystales</taxon>
        <taxon>Nannocystaceae</taxon>
        <taxon>Nannocystis</taxon>
    </lineage>
</organism>
<evidence type="ECO:0008006" key="4">
    <source>
        <dbReference type="Google" id="ProtNLM"/>
    </source>
</evidence>
<name>A0A9X3ETZ1_9BACT</name>
<dbReference type="RefSeq" id="WP_267773099.1">
    <property type="nucleotide sequence ID" value="NZ_JAPNKE010000002.1"/>
</dbReference>
<dbReference type="PANTHER" id="PTHR11063">
    <property type="entry name" value="GLUTAMATE SEMIALDEHYDE DEHYDROGENASE"/>
    <property type="match status" value="1"/>
</dbReference>
<sequence length="70" mass="7763">MFWNASTRFADGYRFGLGAEVGISTGKLHARGPVGAEGLLTYRWLLRGHGQVASDYGPGKRRFTHRDLEP</sequence>
<dbReference type="GO" id="GO:0004350">
    <property type="term" value="F:glutamate-5-semialdehyde dehydrogenase activity"/>
    <property type="evidence" value="ECO:0007669"/>
    <property type="project" value="TreeGrafter"/>
</dbReference>
<dbReference type="PANTHER" id="PTHR11063:SF8">
    <property type="entry name" value="DELTA-1-PYRROLINE-5-CARBOXYLATE SYNTHASE"/>
    <property type="match status" value="1"/>
</dbReference>
<evidence type="ECO:0000313" key="3">
    <source>
        <dbReference type="Proteomes" id="UP001150924"/>
    </source>
</evidence>
<dbReference type="Gene3D" id="3.40.605.10">
    <property type="entry name" value="Aldehyde Dehydrogenase, Chain A, domain 1"/>
    <property type="match status" value="1"/>
</dbReference>
<accession>A0A9X3ETZ1</accession>